<dbReference type="KEGG" id="xba:C7S18_00725"/>
<name>A0A2P1PLU1_9GAMM</name>
<feature type="chain" id="PRO_5015186902" evidence="1">
    <location>
        <begin position="22"/>
        <end position="763"/>
    </location>
</feature>
<dbReference type="Proteomes" id="UP000241074">
    <property type="component" value="Chromosome"/>
</dbReference>
<organism evidence="2 3">
    <name type="scientific">Ahniella affigens</name>
    <dbReference type="NCBI Taxonomy" id="2021234"/>
    <lineage>
        <taxon>Bacteria</taxon>
        <taxon>Pseudomonadati</taxon>
        <taxon>Pseudomonadota</taxon>
        <taxon>Gammaproteobacteria</taxon>
        <taxon>Lysobacterales</taxon>
        <taxon>Rhodanobacteraceae</taxon>
        <taxon>Ahniella</taxon>
    </lineage>
</organism>
<dbReference type="EMBL" id="CP027860">
    <property type="protein sequence ID" value="AVP95811.1"/>
    <property type="molecule type" value="Genomic_DNA"/>
</dbReference>
<dbReference type="RefSeq" id="WP_106889740.1">
    <property type="nucleotide sequence ID" value="NZ_CP027860.1"/>
</dbReference>
<reference evidence="2 3" key="1">
    <citation type="submission" date="2018-03" db="EMBL/GenBank/DDBJ databases">
        <title>Ahniella affigens gen. nov., sp. nov., a gammaproteobacterium isolated from sandy soil near a stream.</title>
        <authorList>
            <person name="Ko Y."/>
            <person name="Kim J.-H."/>
        </authorList>
    </citation>
    <scope>NUCLEOTIDE SEQUENCE [LARGE SCALE GENOMIC DNA]</scope>
    <source>
        <strain evidence="2 3">D13</strain>
    </source>
</reference>
<evidence type="ECO:0000313" key="3">
    <source>
        <dbReference type="Proteomes" id="UP000241074"/>
    </source>
</evidence>
<proteinExistence type="predicted"/>
<dbReference type="AlphaFoldDB" id="A0A2P1PLU1"/>
<dbReference type="OrthoDB" id="5927957at2"/>
<accession>A0A2P1PLU1</accession>
<feature type="signal peptide" evidence="1">
    <location>
        <begin position="1"/>
        <end position="21"/>
    </location>
</feature>
<keyword evidence="3" id="KW-1185">Reference proteome</keyword>
<keyword evidence="1" id="KW-0732">Signal</keyword>
<protein>
    <submittedName>
        <fullName evidence="2">Uncharacterized protein</fullName>
    </submittedName>
</protein>
<reference evidence="2 3" key="2">
    <citation type="submission" date="2018-03" db="EMBL/GenBank/DDBJ databases">
        <authorList>
            <person name="Keele B.F."/>
        </authorList>
    </citation>
    <scope>NUCLEOTIDE SEQUENCE [LARGE SCALE GENOMIC DNA]</scope>
    <source>
        <strain evidence="2 3">D13</strain>
    </source>
</reference>
<sequence length="763" mass="83442">MHKLYLALVLGLLQLIGPVSAQTIMADGFESNIVLGPAPTVLIQRDDRVATLSLDHDPADTGYPFWDMSGTPTDDAGFLVMWWPLTAGLDAGKVRAITGNDSGGNCLNPDHVTAPIFNEAKLALPAGARWLVTGNRRVQIQPLINQSPYRLRVQRLNALGQISSVATELDFNGGDPTRIDALRSSLTYFDDFNLPMGAADERLWNNAVSTSTDLRYNQFFINDQYHAHTMHGTSVENVGDKSQTAQRFRKKIRVESGVRRRVVFDMDSPLSSRSVWYLDFNPIPTDLTAHGSFFDEEGDSGLPAGVLRLRMGGQTLSVSLIDPAGASHRIASVDMQDQGRRAFSNVRRAFDVRVGTDGIQVFIDGKSVLNTPYVGAVSGQTYTFPAGDYELLWVGFGYNTTKDDVPYYLVHWDNFGFDGPVVDSRVVHNYVTRIAGNDFQKANRGNNQVPTYTINIPDDLRPTQAGAVAEAWLLFTYQMGDYSWMSIEPGDHVQINGGPSIGLPQPVNNSTNPNLSPSTTWGLPYTGRIKIADVTQASSTPLLIGNNQFVFRATNVGLLNVHLEVLYPSGSAPTYTPPSAIHPFPLHAEVPRFGAPARIHHVGATEVRPEHVLEPEHLEPGQAAWIVASGEVVLDMEVGNSSWNSGWAPQWMNVPVQSAEVWSTGGTAGIAKLEVFIRPAGIGTPPGTRVILLDTAIDAPAPQGRYRLPFNTLDLPNGDYELFLQGSSPSGLKTHPSYGHEIYEFGSENLSGAYRPVRLRIQN</sequence>
<evidence type="ECO:0000256" key="1">
    <source>
        <dbReference type="SAM" id="SignalP"/>
    </source>
</evidence>
<evidence type="ECO:0000313" key="2">
    <source>
        <dbReference type="EMBL" id="AVP95811.1"/>
    </source>
</evidence>
<gene>
    <name evidence="2" type="ORF">C7S18_00725</name>
</gene>